<comment type="caution">
    <text evidence="4">The sequence shown here is derived from an EMBL/GenBank/DDBJ whole genome shotgun (WGS) entry which is preliminary data.</text>
</comment>
<feature type="active site" description="Proton acceptor; for dehydratase activity" evidence="2">
    <location>
        <position position="10"/>
    </location>
</feature>
<dbReference type="PANTHER" id="PTHR43775:SF51">
    <property type="entry name" value="INACTIVE PHENOLPHTHIOCEROL SYNTHESIS POLYKETIDE SYNTHASE TYPE I PKS1-RELATED"/>
    <property type="match status" value="1"/>
</dbReference>
<dbReference type="EMBL" id="MVHE01000167">
    <property type="protein sequence ID" value="ORA07807.1"/>
    <property type="molecule type" value="Genomic_DNA"/>
</dbReference>
<reference evidence="4 5" key="1">
    <citation type="submission" date="2017-02" db="EMBL/GenBank/DDBJ databases">
        <title>The new phylogeny of genus Mycobacterium.</title>
        <authorList>
            <person name="Tortoli E."/>
            <person name="Trovato A."/>
            <person name="Cirillo D.M."/>
        </authorList>
    </citation>
    <scope>NUCLEOTIDE SEQUENCE [LARGE SCALE GENOMIC DNA]</scope>
    <source>
        <strain evidence="4 5">DSM 45057</strain>
    </source>
</reference>
<dbReference type="PANTHER" id="PTHR43775">
    <property type="entry name" value="FATTY ACID SYNTHASE"/>
    <property type="match status" value="1"/>
</dbReference>
<keyword evidence="1" id="KW-0808">Transferase</keyword>
<feature type="domain" description="PKS/mFAS DH" evidence="3">
    <location>
        <begin position="1"/>
        <end position="250"/>
    </location>
</feature>
<dbReference type="InterPro" id="IPR013968">
    <property type="entry name" value="PKS_KR"/>
</dbReference>
<dbReference type="Pfam" id="PF14765">
    <property type="entry name" value="PS-DH"/>
    <property type="match status" value="1"/>
</dbReference>
<dbReference type="GO" id="GO:0006633">
    <property type="term" value="P:fatty acid biosynthetic process"/>
    <property type="evidence" value="ECO:0007669"/>
    <property type="project" value="TreeGrafter"/>
</dbReference>
<dbReference type="PROSITE" id="PS52019">
    <property type="entry name" value="PKS_MFAS_DH"/>
    <property type="match status" value="1"/>
</dbReference>
<dbReference type="InterPro" id="IPR042104">
    <property type="entry name" value="PKS_dehydratase_sf"/>
</dbReference>
<dbReference type="InterPro" id="IPR049551">
    <property type="entry name" value="PKS_DH_C"/>
</dbReference>
<dbReference type="Pfam" id="PF21089">
    <property type="entry name" value="PKS_DH_N"/>
    <property type="match status" value="1"/>
</dbReference>
<evidence type="ECO:0000256" key="1">
    <source>
        <dbReference type="ARBA" id="ARBA00022679"/>
    </source>
</evidence>
<proteinExistence type="predicted"/>
<dbReference type="SMART" id="SM00826">
    <property type="entry name" value="PKS_DH"/>
    <property type="match status" value="1"/>
</dbReference>
<dbReference type="InterPro" id="IPR049900">
    <property type="entry name" value="PKS_mFAS_DH"/>
</dbReference>
<name>A0A1W9Z618_MYCAN</name>
<dbReference type="InterPro" id="IPR020807">
    <property type="entry name" value="PKS_DH"/>
</dbReference>
<dbReference type="InterPro" id="IPR055123">
    <property type="entry name" value="SpnB-like_Rossmann"/>
</dbReference>
<feature type="region of interest" description="C-terminal hotdog fold" evidence="2">
    <location>
        <begin position="113"/>
        <end position="250"/>
    </location>
</feature>
<dbReference type="CDD" id="cd08956">
    <property type="entry name" value="KR_3_FAS_SDR_x"/>
    <property type="match status" value="1"/>
</dbReference>
<gene>
    <name evidence="4" type="ORF">BST12_28745</name>
</gene>
<dbReference type="InterPro" id="IPR057326">
    <property type="entry name" value="KR_dom"/>
</dbReference>
<feature type="region of interest" description="N-terminal hotdog fold" evidence="2">
    <location>
        <begin position="1"/>
        <end position="101"/>
    </location>
</feature>
<dbReference type="SMART" id="SM00822">
    <property type="entry name" value="PKS_KR"/>
    <property type="match status" value="1"/>
</dbReference>
<accession>A0A1W9Z618</accession>
<dbReference type="Gene3D" id="3.10.129.110">
    <property type="entry name" value="Polyketide synthase dehydratase"/>
    <property type="match status" value="1"/>
</dbReference>
<evidence type="ECO:0000256" key="2">
    <source>
        <dbReference type="PROSITE-ProRule" id="PRU01363"/>
    </source>
</evidence>
<sequence length="679" mass="72203">MSLQPWLADHVVGGVVVLAGAGLVELVIRAGDEVGYGLVEELVLAAPLVIAPGTAVAVQVSVGPAGQSGQRSVLVHSRQETPGATWVLHAQATLDVRSGAPGTDLSVWPPVDAQQIDIAGVYQWLAGHGYEYGPAFQGLVGLWRRGEEVFAEVAVGAGIQVGDWGIHPVLLDAALHAAVIAGGELHDQQMMVPYCWQQVCLHSRGATAARVQIRPAGKHTLALELADGAGVPVLSVGALLTRAVSTDQLRQALPQTTSGPQLLELVWTPITLPATNIQTYTVVDWNERSAQPNAEVVHWQWNTPPQTSVVEGTYTGTHAALAVLQAWLAEERDALLVIHTHGAIAERHGEITDTAAGAIWGLARSAQTEHPGRIVLIDTDTPADIPALIATGEPQLLVRHDHVYAARLARIITTTTAADSATDTHPELPPGTVLITGGTGMIGTALARHLVAGHHVKQLVLVSRHAQHSPATTELLTELNNQGVPVLLYPCDVADPHAVTTLIDHIDQHCPPLTAIIHAAGTLDDALITSLTPQRLDTVLKAKVDGAWNLHQATTHHDLSMFVLCSSIAAVLGTPAQANYAAANAFLDTLATTRHHHGLPATSLQWGLWQQPSALTQHLQHNDLTRLNQLGLHPLTTPQATTLFDTARHSTHPTLIATNLDHHTLTTTTHHTPLPPLFH</sequence>
<keyword evidence="5" id="KW-1185">Reference proteome</keyword>
<feature type="active site" description="Proton donor; for dehydratase activity" evidence="2">
    <location>
        <position position="172"/>
    </location>
</feature>
<organism evidence="4 5">
    <name type="scientific">Mycobacterium angelicum</name>
    <dbReference type="NCBI Taxonomy" id="470074"/>
    <lineage>
        <taxon>Bacteria</taxon>
        <taxon>Bacillati</taxon>
        <taxon>Actinomycetota</taxon>
        <taxon>Actinomycetes</taxon>
        <taxon>Mycobacteriales</taxon>
        <taxon>Mycobacteriaceae</taxon>
        <taxon>Mycobacterium</taxon>
    </lineage>
</organism>
<dbReference type="AlphaFoldDB" id="A0A1W9Z618"/>
<dbReference type="InterPro" id="IPR049552">
    <property type="entry name" value="PKS_DH_N"/>
</dbReference>
<dbReference type="Pfam" id="PF08659">
    <property type="entry name" value="KR"/>
    <property type="match status" value="1"/>
</dbReference>
<dbReference type="Gene3D" id="3.40.50.720">
    <property type="entry name" value="NAD(P)-binding Rossmann-like Domain"/>
    <property type="match status" value="1"/>
</dbReference>
<dbReference type="InterPro" id="IPR036291">
    <property type="entry name" value="NAD(P)-bd_dom_sf"/>
</dbReference>
<evidence type="ECO:0000313" key="5">
    <source>
        <dbReference type="Proteomes" id="UP000192284"/>
    </source>
</evidence>
<feature type="non-terminal residue" evidence="4">
    <location>
        <position position="679"/>
    </location>
</feature>
<dbReference type="Proteomes" id="UP000192284">
    <property type="component" value="Unassembled WGS sequence"/>
</dbReference>
<protein>
    <recommendedName>
        <fullName evidence="3">PKS/mFAS DH domain-containing protein</fullName>
    </recommendedName>
</protein>
<dbReference type="InterPro" id="IPR050091">
    <property type="entry name" value="PKS_NRPS_Biosynth_Enz"/>
</dbReference>
<dbReference type="Pfam" id="PF22953">
    <property type="entry name" value="SpnB_Rossmann"/>
    <property type="match status" value="1"/>
</dbReference>
<dbReference type="GO" id="GO:0004312">
    <property type="term" value="F:fatty acid synthase activity"/>
    <property type="evidence" value="ECO:0007669"/>
    <property type="project" value="TreeGrafter"/>
</dbReference>
<evidence type="ECO:0000313" key="4">
    <source>
        <dbReference type="EMBL" id="ORA07807.1"/>
    </source>
</evidence>
<dbReference type="SUPFAM" id="SSF51735">
    <property type="entry name" value="NAD(P)-binding Rossmann-fold domains"/>
    <property type="match status" value="2"/>
</dbReference>
<evidence type="ECO:0000259" key="3">
    <source>
        <dbReference type="PROSITE" id="PS52019"/>
    </source>
</evidence>